<reference evidence="5" key="1">
    <citation type="journal article" date="2019" name="Int. J. Syst. Evol. Microbiol.">
        <title>The Global Catalogue of Microorganisms (GCM) 10K type strain sequencing project: providing services to taxonomists for standard genome sequencing and annotation.</title>
        <authorList>
            <consortium name="The Broad Institute Genomics Platform"/>
            <consortium name="The Broad Institute Genome Sequencing Center for Infectious Disease"/>
            <person name="Wu L."/>
            <person name="Ma J."/>
        </authorList>
    </citation>
    <scope>NUCLEOTIDE SEQUENCE [LARGE SCALE GENOMIC DNA]</scope>
    <source>
        <strain evidence="5">CECT 7649</strain>
    </source>
</reference>
<feature type="domain" description="Glycosyltransferase 2-like" evidence="3">
    <location>
        <begin position="46"/>
        <end position="150"/>
    </location>
</feature>
<comment type="caution">
    <text evidence="4">The sequence shown here is derived from an EMBL/GenBank/DDBJ whole genome shotgun (WGS) entry which is preliminary data.</text>
</comment>
<keyword evidence="1" id="KW-0175">Coiled coil</keyword>
<dbReference type="Proteomes" id="UP001596496">
    <property type="component" value="Unassembled WGS sequence"/>
</dbReference>
<dbReference type="Pfam" id="PF00535">
    <property type="entry name" value="Glycos_transf_2"/>
    <property type="match status" value="1"/>
</dbReference>
<feature type="region of interest" description="Disordered" evidence="2">
    <location>
        <begin position="1"/>
        <end position="24"/>
    </location>
</feature>
<proteinExistence type="predicted"/>
<feature type="compositionally biased region" description="Gly residues" evidence="2">
    <location>
        <begin position="597"/>
        <end position="607"/>
    </location>
</feature>
<evidence type="ECO:0000256" key="1">
    <source>
        <dbReference type="SAM" id="Coils"/>
    </source>
</evidence>
<feature type="compositionally biased region" description="Low complexity" evidence="2">
    <location>
        <begin position="12"/>
        <end position="21"/>
    </location>
</feature>
<dbReference type="PANTHER" id="PTHR43685">
    <property type="entry name" value="GLYCOSYLTRANSFERASE"/>
    <property type="match status" value="1"/>
</dbReference>
<evidence type="ECO:0000313" key="4">
    <source>
        <dbReference type="EMBL" id="MFC7383516.1"/>
    </source>
</evidence>
<keyword evidence="4" id="KW-0328">Glycosyltransferase</keyword>
<dbReference type="CDD" id="cd00761">
    <property type="entry name" value="Glyco_tranf_GTA_type"/>
    <property type="match status" value="1"/>
</dbReference>
<dbReference type="InterPro" id="IPR050834">
    <property type="entry name" value="Glycosyltransf_2"/>
</dbReference>
<organism evidence="4 5">
    <name type="scientific">Sphaerisporangium rhizosphaerae</name>
    <dbReference type="NCBI Taxonomy" id="2269375"/>
    <lineage>
        <taxon>Bacteria</taxon>
        <taxon>Bacillati</taxon>
        <taxon>Actinomycetota</taxon>
        <taxon>Actinomycetes</taxon>
        <taxon>Streptosporangiales</taxon>
        <taxon>Streptosporangiaceae</taxon>
        <taxon>Sphaerisporangium</taxon>
    </lineage>
</organism>
<dbReference type="InterPro" id="IPR029044">
    <property type="entry name" value="Nucleotide-diphossugar_trans"/>
</dbReference>
<sequence length="640" mass="68094">MSGQTLRPDDTAPAAAGPAVPRVHGNDYTVLDPPALGAWTPSLRVSVVVPAYNGQDKLDLVLAGLAAQTYPGELTEVVVVDNGSSPPLRLPEIRPAATRLVVCEVPGRADARNAGLAAATGDVVHWLDSDVVPDRHEVEAHMRWHHLAPYLVVTSYLRFTTAPLPDPGAVAATADLSALFEPAEPHEWLVDLVQRTNGLTDTPNRAFSLHVGGATSVARRLIDAAGPMDEELILGQDTEMGYRLAQAGAVFVPEPLARGYHLGPSMRMRDKQPIDRVSHALIGDRIPQYRWLRAHPARQWKVPYLEVVVEAAGYEDTRATVDAVLSGTLPDVSVLVTGPWDTLEPERRAPLTDPRLDLALILGHYAHDGRVRFASGGAPRVAPFRLCLPAGWVPEEDTLAKLLDLAVDDGHGLVGVLLAETPEELATARLERRAAFARAALVLAAEPSSTLAGPAMDDPVDDPVDDVVDEVYGALWIDGETLGFVPASQAVPAKGRRMAYRARLEAEAEVVRLTKEAERLRGQVAKWREEAGRWRKSAVDLRREVGGLRREVARLKAGRLRTMIKRISVRRTAQAPSEPLNGPSSSVTIPDEPANGTGSGQAGGASGVRGKTDGVPGTGVKANGAADASGKADGAAGAGG</sequence>
<name>A0ABW2P1J7_9ACTN</name>
<gene>
    <name evidence="4" type="ORF">ACFQSB_14945</name>
</gene>
<feature type="compositionally biased region" description="Low complexity" evidence="2">
    <location>
        <begin position="621"/>
        <end position="640"/>
    </location>
</feature>
<protein>
    <submittedName>
        <fullName evidence="4">Glycosyltransferase</fullName>
        <ecNumber evidence="4">2.4.-.-</ecNumber>
    </submittedName>
</protein>
<dbReference type="InterPro" id="IPR001173">
    <property type="entry name" value="Glyco_trans_2-like"/>
</dbReference>
<keyword evidence="4" id="KW-0808">Transferase</keyword>
<dbReference type="SUPFAM" id="SSF53448">
    <property type="entry name" value="Nucleotide-diphospho-sugar transferases"/>
    <property type="match status" value="1"/>
</dbReference>
<keyword evidence="5" id="KW-1185">Reference proteome</keyword>
<evidence type="ECO:0000313" key="5">
    <source>
        <dbReference type="Proteomes" id="UP001596496"/>
    </source>
</evidence>
<dbReference type="EC" id="2.4.-.-" evidence="4"/>
<evidence type="ECO:0000259" key="3">
    <source>
        <dbReference type="Pfam" id="PF00535"/>
    </source>
</evidence>
<feature type="region of interest" description="Disordered" evidence="2">
    <location>
        <begin position="568"/>
        <end position="640"/>
    </location>
</feature>
<dbReference type="Gene3D" id="3.90.550.10">
    <property type="entry name" value="Spore Coat Polysaccharide Biosynthesis Protein SpsA, Chain A"/>
    <property type="match status" value="1"/>
</dbReference>
<evidence type="ECO:0000256" key="2">
    <source>
        <dbReference type="SAM" id="MobiDB-lite"/>
    </source>
</evidence>
<dbReference type="PANTHER" id="PTHR43685:SF3">
    <property type="entry name" value="SLR2126 PROTEIN"/>
    <property type="match status" value="1"/>
</dbReference>
<dbReference type="EMBL" id="JBHTCG010000008">
    <property type="protein sequence ID" value="MFC7383516.1"/>
    <property type="molecule type" value="Genomic_DNA"/>
</dbReference>
<dbReference type="RefSeq" id="WP_380827001.1">
    <property type="nucleotide sequence ID" value="NZ_JBHTCG010000008.1"/>
</dbReference>
<feature type="coiled-coil region" evidence="1">
    <location>
        <begin position="503"/>
        <end position="530"/>
    </location>
</feature>
<accession>A0ABW2P1J7</accession>
<dbReference type="GO" id="GO:0016757">
    <property type="term" value="F:glycosyltransferase activity"/>
    <property type="evidence" value="ECO:0007669"/>
    <property type="project" value="UniProtKB-KW"/>
</dbReference>